<protein>
    <submittedName>
        <fullName evidence="1">Uncharacterized protein</fullName>
    </submittedName>
</protein>
<evidence type="ECO:0000313" key="1">
    <source>
        <dbReference type="EMBL" id="AYC64860.1"/>
    </source>
</evidence>
<dbReference type="EMBL" id="MH591103">
    <property type="protein sequence ID" value="AYC64860.1"/>
    <property type="molecule type" value="Genomic_DNA"/>
</dbReference>
<keyword evidence="1" id="KW-0934">Plastid</keyword>
<gene>
    <name evidence="1" type="primary">orf123</name>
</gene>
<dbReference type="GeneID" id="38278607"/>
<organism evidence="1">
    <name type="scientific">Boodleopsis pusilla</name>
    <dbReference type="NCBI Taxonomy" id="381415"/>
    <lineage>
        <taxon>Eukaryota</taxon>
        <taxon>Viridiplantae</taxon>
        <taxon>Chlorophyta</taxon>
        <taxon>core chlorophytes</taxon>
        <taxon>Ulvophyceae</taxon>
        <taxon>TCBD clade</taxon>
        <taxon>Bryopsidales</taxon>
        <taxon>Halimedineae</taxon>
        <taxon>Halimedaceae</taxon>
        <taxon>Rhipileae</taxon>
        <taxon>Boodleopsis</taxon>
    </lineage>
</organism>
<reference evidence="1" key="1">
    <citation type="submission" date="2018-07" db="EMBL/GenBank/DDBJ databases">
        <authorList>
            <person name="Quirk P.G."/>
            <person name="Krulwich T.A."/>
        </authorList>
    </citation>
    <scope>NUCLEOTIDE SEQUENCE</scope>
</reference>
<name>A0A386AZI7_9CHLO</name>
<dbReference type="RefSeq" id="YP_009518874.1">
    <property type="nucleotide sequence ID" value="NC_039520.1"/>
</dbReference>
<keyword evidence="1" id="KW-0150">Chloroplast</keyword>
<sequence length="123" mass="15107">MIQFFKQLQNIEPLVTFFSDNHFRSIVAFPYVEVDKQGKYWIVTLAIARELFFYQYPFLFPNFFIKYLNKYDFEVKIEIIRVFSTENTEKVFDTENFLKQFQYSCKSRSEIKKIILYYISKLH</sequence>
<reference evidence="1" key="2">
    <citation type="journal article" date="2019" name="Mol. Phylogenet. Evol.">
        <title>Reassessment of the classification of bryopsidales (chlorophyta) based on chloroplast phylogenomic analyses.</title>
        <authorList>
            <person name="Cremen M.C."/>
            <person name="Leliaert F."/>
            <person name="West J."/>
            <person name="Lam D.W."/>
            <person name="Shimada S."/>
            <person name="Lopez-Bautista J.M."/>
            <person name="Verbruggen H."/>
        </authorList>
    </citation>
    <scope>NUCLEOTIDE SEQUENCE</scope>
</reference>
<geneLocation type="chloroplast" evidence="1"/>
<proteinExistence type="predicted"/>
<accession>A0A386AZI7</accession>
<dbReference type="AlphaFoldDB" id="A0A386AZI7"/>